<gene>
    <name evidence="2" type="ORF">HS961_19665</name>
</gene>
<dbReference type="PANTHER" id="PTHR40269">
    <property type="entry name" value="OUTER MEMBRANE PROTEIN-RELATED"/>
    <property type="match status" value="1"/>
</dbReference>
<dbReference type="InterPro" id="IPR021728">
    <property type="entry name" value="DUF3300"/>
</dbReference>
<evidence type="ECO:0000256" key="1">
    <source>
        <dbReference type="SAM" id="MobiDB-lite"/>
    </source>
</evidence>
<feature type="compositionally biased region" description="Low complexity" evidence="1">
    <location>
        <begin position="478"/>
        <end position="648"/>
    </location>
</feature>
<evidence type="ECO:0000313" key="3">
    <source>
        <dbReference type="Proteomes" id="UP000515240"/>
    </source>
</evidence>
<reference evidence="2 3" key="1">
    <citation type="journal article" date="2020" name="G3 (Bethesda)">
        <title>CeMbio - The Caenorhabditis elegans Microbiome Resource.</title>
        <authorList>
            <person name="Dirksen P."/>
            <person name="Assie A."/>
            <person name="Zimmermann J."/>
            <person name="Zhang F."/>
            <person name="Tietje A.M."/>
            <person name="Marsh S.A."/>
            <person name="Felix M.A."/>
            <person name="Shapira M."/>
            <person name="Kaleta C."/>
            <person name="Schulenburg H."/>
            <person name="Samuel B."/>
        </authorList>
    </citation>
    <scope>NUCLEOTIDE SEQUENCE [LARGE SCALE GENOMIC DNA]</scope>
    <source>
        <strain evidence="2 3">BIGb0172</strain>
    </source>
</reference>
<dbReference type="PANTHER" id="PTHR40269:SF1">
    <property type="entry name" value="OUTER MEMBRANE PROTEIN"/>
    <property type="match status" value="1"/>
</dbReference>
<dbReference type="RefSeq" id="WP_182324900.1">
    <property type="nucleotide sequence ID" value="NZ_CP058554.1"/>
</dbReference>
<dbReference type="KEGG" id="cpis:HS961_19665"/>
<keyword evidence="3" id="KW-1185">Reference proteome</keyword>
<evidence type="ECO:0000313" key="2">
    <source>
        <dbReference type="EMBL" id="QMV74876.1"/>
    </source>
</evidence>
<name>A0A7G5ELK1_9BURK</name>
<accession>A0A7G5ELK1</accession>
<dbReference type="Pfam" id="PF11737">
    <property type="entry name" value="DUF3300"/>
    <property type="match status" value="1"/>
</dbReference>
<dbReference type="EMBL" id="CP058554">
    <property type="protein sequence ID" value="QMV74876.1"/>
    <property type="molecule type" value="Genomic_DNA"/>
</dbReference>
<protein>
    <submittedName>
        <fullName evidence="2">DUF3300 domain-containing protein</fullName>
    </submittedName>
</protein>
<proteinExistence type="predicted"/>
<dbReference type="Proteomes" id="UP000515240">
    <property type="component" value="Chromosome"/>
</dbReference>
<dbReference type="AlphaFoldDB" id="A0A7G5ELK1"/>
<feature type="region of interest" description="Disordered" evidence="1">
    <location>
        <begin position="437"/>
        <end position="667"/>
    </location>
</feature>
<organism evidence="2 3">
    <name type="scientific">Comamonas piscis</name>
    <dbReference type="NCBI Taxonomy" id="1562974"/>
    <lineage>
        <taxon>Bacteria</taxon>
        <taxon>Pseudomonadati</taxon>
        <taxon>Pseudomonadota</taxon>
        <taxon>Betaproteobacteria</taxon>
        <taxon>Burkholderiales</taxon>
        <taxon>Comamonadaceae</taxon>
        <taxon>Comamonas</taxon>
    </lineage>
</organism>
<sequence>MSPAVDRLVPISTRALPPPILAGGLRIGLVALAAALTLAGCNDDGSANKAASAPAENAAVNPAPAAEPAVVQAAYTPPSADILYQMVAPIALYPDKLVAQILAGSTYPDQVSAAETWLAQNPGLKASALSSAANAQPWDPSIKSLTLFPNVLRQMASNLPWTTALGKAYYNDPADVMNAIQVMRGRAYKAGSLKDSSHLKVKLVTDAAPPQSYAPSDAAPEVLVTAPVVEPPQQFIEIAPTEPSTVYVPQYNPSVVYGASLPVYSGYSYVVPPPPPAPVVVGGFVAPAVSGLIGFGVGVAVTEVISHPWGWNAWHVHWGEPGQPGNWVRGNRPPPPLARPAVVYNNQTYISNSHTVVENIHNTTNVHVVNNAPVAEPARPAMTTGVLPGGHGAAVAAGAATAAAAAGAYAFSQRQAGDPPKVPTSPGMQPLVRPGAVAAMQQPADPHAQPAQAPAHQRPGELTMAQPMAQPPAHGQPREAQQAQQAQARQQQMAQQRAQQDQMHQQQMAQQHVQQEQTRQQQMAQQHAQQDQAHQQQMAQQRAQQEQTRQQQMAQQRTQQDQMHQQQMAQQRSEQEQARQQQMAQQRAQQDQMHQQQMAQQRTQQEQARQQQMAQQRAQQEQMQQQMRAQQHAHAEQMRQQQMHQQAQSGAHPQASEGQRGERRDRE</sequence>
<feature type="compositionally biased region" description="Low complexity" evidence="1">
    <location>
        <begin position="438"/>
        <end position="457"/>
    </location>
</feature>